<evidence type="ECO:0000313" key="4">
    <source>
        <dbReference type="Proteomes" id="UP000051166"/>
    </source>
</evidence>
<feature type="transmembrane region" description="Helical" evidence="1">
    <location>
        <begin position="40"/>
        <end position="63"/>
    </location>
</feature>
<keyword evidence="4" id="KW-1185">Reference proteome</keyword>
<protein>
    <recommendedName>
        <fullName evidence="2">DUF3899 domain-containing protein</fullName>
    </recommendedName>
</protein>
<dbReference type="EMBL" id="AZFQ01000016">
    <property type="protein sequence ID" value="KRM00057.1"/>
    <property type="molecule type" value="Genomic_DNA"/>
</dbReference>
<evidence type="ECO:0000256" key="1">
    <source>
        <dbReference type="SAM" id="Phobius"/>
    </source>
</evidence>
<dbReference type="GeneID" id="98307251"/>
<dbReference type="RefSeq" id="WP_162256063.1">
    <property type="nucleotide sequence ID" value="NZ_AZFQ01000016.1"/>
</dbReference>
<dbReference type="InterPro" id="IPR025007">
    <property type="entry name" value="DUF3899"/>
</dbReference>
<proteinExistence type="predicted"/>
<evidence type="ECO:0000313" key="3">
    <source>
        <dbReference type="EMBL" id="KRM00057.1"/>
    </source>
</evidence>
<evidence type="ECO:0000259" key="2">
    <source>
        <dbReference type="Pfam" id="PF13038"/>
    </source>
</evidence>
<organism evidence="3 4">
    <name type="scientific">Liquorilactobacillus satsumensis DSM 16230 = JCM 12392</name>
    <dbReference type="NCBI Taxonomy" id="1423801"/>
    <lineage>
        <taxon>Bacteria</taxon>
        <taxon>Bacillati</taxon>
        <taxon>Bacillota</taxon>
        <taxon>Bacilli</taxon>
        <taxon>Lactobacillales</taxon>
        <taxon>Lactobacillaceae</taxon>
        <taxon>Liquorilactobacillus</taxon>
    </lineage>
</organism>
<keyword evidence="1" id="KW-1133">Transmembrane helix</keyword>
<dbReference type="PATRIC" id="fig|1423801.4.peg.2346"/>
<accession>A0A0R1V9T6</accession>
<dbReference type="Pfam" id="PF13038">
    <property type="entry name" value="DUF3899"/>
    <property type="match status" value="1"/>
</dbReference>
<feature type="transmembrane region" description="Helical" evidence="1">
    <location>
        <begin position="101"/>
        <end position="119"/>
    </location>
</feature>
<feature type="domain" description="DUF3899" evidence="2">
    <location>
        <begin position="40"/>
        <end position="120"/>
    </location>
</feature>
<feature type="transmembrane region" description="Helical" evidence="1">
    <location>
        <begin position="12"/>
        <end position="34"/>
    </location>
</feature>
<dbReference type="STRING" id="1423801.FD50_GL002297"/>
<name>A0A0R1V9T6_9LACO</name>
<gene>
    <name evidence="3" type="ORF">FD50_GL002297</name>
</gene>
<comment type="caution">
    <text evidence="3">The sequence shown here is derived from an EMBL/GenBank/DDBJ whole genome shotgun (WGS) entry which is preliminary data.</text>
</comment>
<keyword evidence="1" id="KW-0472">Membrane</keyword>
<sequence length="121" mass="13814">MEKLQRHYYVKTVAFFQFIGLLCFFLGILGFKRLQIADGLFMVGLLGICCTVVDILLGAHLLAGWFRWRRKGETDAEYQAAKIDPHQVGRLKDKPLRFSRLGKSCLSVGLGYIVFSILLTW</sequence>
<reference evidence="3 4" key="1">
    <citation type="journal article" date="2015" name="Genome Announc.">
        <title>Expanding the biotechnology potential of lactobacilli through comparative genomics of 213 strains and associated genera.</title>
        <authorList>
            <person name="Sun Z."/>
            <person name="Harris H.M."/>
            <person name="McCann A."/>
            <person name="Guo C."/>
            <person name="Argimon S."/>
            <person name="Zhang W."/>
            <person name="Yang X."/>
            <person name="Jeffery I.B."/>
            <person name="Cooney J.C."/>
            <person name="Kagawa T.F."/>
            <person name="Liu W."/>
            <person name="Song Y."/>
            <person name="Salvetti E."/>
            <person name="Wrobel A."/>
            <person name="Rasinkangas P."/>
            <person name="Parkhill J."/>
            <person name="Rea M.C."/>
            <person name="O'Sullivan O."/>
            <person name="Ritari J."/>
            <person name="Douillard F.P."/>
            <person name="Paul Ross R."/>
            <person name="Yang R."/>
            <person name="Briner A.E."/>
            <person name="Felis G.E."/>
            <person name="de Vos W.M."/>
            <person name="Barrangou R."/>
            <person name="Klaenhammer T.R."/>
            <person name="Caufield P.W."/>
            <person name="Cui Y."/>
            <person name="Zhang H."/>
            <person name="O'Toole P.W."/>
        </authorList>
    </citation>
    <scope>NUCLEOTIDE SEQUENCE [LARGE SCALE GENOMIC DNA]</scope>
    <source>
        <strain evidence="3 4">DSM 16230</strain>
    </source>
</reference>
<keyword evidence="1" id="KW-0812">Transmembrane</keyword>
<dbReference type="Proteomes" id="UP000051166">
    <property type="component" value="Unassembled WGS sequence"/>
</dbReference>
<dbReference type="AlphaFoldDB" id="A0A0R1V9T6"/>